<proteinExistence type="predicted"/>
<accession>C5KAX0</accession>
<feature type="signal peptide" evidence="2">
    <location>
        <begin position="1"/>
        <end position="22"/>
    </location>
</feature>
<dbReference type="GeneID" id="9049026"/>
<reference evidence="3 4" key="1">
    <citation type="submission" date="2008-07" db="EMBL/GenBank/DDBJ databases">
        <authorList>
            <person name="El-Sayed N."/>
            <person name="Caler E."/>
            <person name="Inman J."/>
            <person name="Amedeo P."/>
            <person name="Hass B."/>
            <person name="Wortman J."/>
        </authorList>
    </citation>
    <scope>NUCLEOTIDE SEQUENCE [LARGE SCALE GENOMIC DNA]</scope>
    <source>
        <strain evidence="4">ATCC 50983 / TXsc</strain>
    </source>
</reference>
<feature type="transmembrane region" description="Helical" evidence="1">
    <location>
        <begin position="110"/>
        <end position="130"/>
    </location>
</feature>
<evidence type="ECO:0000313" key="3">
    <source>
        <dbReference type="EMBL" id="EER18296.1"/>
    </source>
</evidence>
<dbReference type="RefSeq" id="XP_002786500.1">
    <property type="nucleotide sequence ID" value="XM_002786454.1"/>
</dbReference>
<keyword evidence="1" id="KW-0472">Membrane</keyword>
<gene>
    <name evidence="3" type="ORF">Pmar_PMAR005202</name>
</gene>
<dbReference type="AlphaFoldDB" id="C5KAX0"/>
<evidence type="ECO:0000256" key="2">
    <source>
        <dbReference type="SAM" id="SignalP"/>
    </source>
</evidence>
<name>C5KAX0_PERM5</name>
<sequence length="135" mass="14519">MRINYLTFSLFSLMHSVSQCDSDASVNAAPVTGDAEQRFLSVAKNNEVRISKSEPFAAETTEDIWGDIRLLASDDGQGTFGKWSNPVIIISSVVAAVALFFLVCCCGCGYIGGLGSLAILLALGGWILYIKLYKN</sequence>
<feature type="chain" id="PRO_5002951798" evidence="2">
    <location>
        <begin position="23"/>
        <end position="135"/>
    </location>
</feature>
<dbReference type="OMA" id="MRINYLT"/>
<dbReference type="EMBL" id="GG671811">
    <property type="protein sequence ID" value="EER18296.1"/>
    <property type="molecule type" value="Genomic_DNA"/>
</dbReference>
<keyword evidence="4" id="KW-1185">Reference proteome</keyword>
<organism evidence="4">
    <name type="scientific">Perkinsus marinus (strain ATCC 50983 / TXsc)</name>
    <dbReference type="NCBI Taxonomy" id="423536"/>
    <lineage>
        <taxon>Eukaryota</taxon>
        <taxon>Sar</taxon>
        <taxon>Alveolata</taxon>
        <taxon>Perkinsozoa</taxon>
        <taxon>Perkinsea</taxon>
        <taxon>Perkinsida</taxon>
        <taxon>Perkinsidae</taxon>
        <taxon>Perkinsus</taxon>
    </lineage>
</organism>
<evidence type="ECO:0000313" key="4">
    <source>
        <dbReference type="Proteomes" id="UP000007800"/>
    </source>
</evidence>
<evidence type="ECO:0000256" key="1">
    <source>
        <dbReference type="SAM" id="Phobius"/>
    </source>
</evidence>
<keyword evidence="2" id="KW-0732">Signal</keyword>
<keyword evidence="1" id="KW-0812">Transmembrane</keyword>
<feature type="transmembrane region" description="Helical" evidence="1">
    <location>
        <begin position="83"/>
        <end position="103"/>
    </location>
</feature>
<dbReference type="Proteomes" id="UP000007800">
    <property type="component" value="Unassembled WGS sequence"/>
</dbReference>
<dbReference type="OrthoDB" id="10521541at2759"/>
<keyword evidence="1" id="KW-1133">Transmembrane helix</keyword>
<protein>
    <submittedName>
        <fullName evidence="3">Uncharacterized protein</fullName>
    </submittedName>
</protein>
<dbReference type="InParanoid" id="C5KAX0"/>